<keyword evidence="2" id="KW-1185">Reference proteome</keyword>
<evidence type="ECO:0000313" key="2">
    <source>
        <dbReference type="Proteomes" id="UP001519460"/>
    </source>
</evidence>
<sequence length="87" mass="9835">MQKLTVESRFPKLLHQITVYVVIKPLCTQPKRPLSDGNKPQSIMQFLPQQHDRRHGEYDTESSDVLWFGLGDAGLKVLQGGNSTCIL</sequence>
<name>A0ABD0M1Y4_9CAEN</name>
<evidence type="ECO:0000313" key="1">
    <source>
        <dbReference type="EMBL" id="KAK7505627.1"/>
    </source>
</evidence>
<gene>
    <name evidence="1" type="ORF">BaRGS_00002898</name>
</gene>
<organism evidence="1 2">
    <name type="scientific">Batillaria attramentaria</name>
    <dbReference type="NCBI Taxonomy" id="370345"/>
    <lineage>
        <taxon>Eukaryota</taxon>
        <taxon>Metazoa</taxon>
        <taxon>Spiralia</taxon>
        <taxon>Lophotrochozoa</taxon>
        <taxon>Mollusca</taxon>
        <taxon>Gastropoda</taxon>
        <taxon>Caenogastropoda</taxon>
        <taxon>Sorbeoconcha</taxon>
        <taxon>Cerithioidea</taxon>
        <taxon>Batillariidae</taxon>
        <taxon>Batillaria</taxon>
    </lineage>
</organism>
<reference evidence="1 2" key="1">
    <citation type="journal article" date="2023" name="Sci. Data">
        <title>Genome assembly of the Korean intertidal mud-creeper Batillaria attramentaria.</title>
        <authorList>
            <person name="Patra A.K."/>
            <person name="Ho P.T."/>
            <person name="Jun S."/>
            <person name="Lee S.J."/>
            <person name="Kim Y."/>
            <person name="Won Y.J."/>
        </authorList>
    </citation>
    <scope>NUCLEOTIDE SEQUENCE [LARGE SCALE GENOMIC DNA]</scope>
    <source>
        <strain evidence="1">Wonlab-2016</strain>
    </source>
</reference>
<dbReference type="AlphaFoldDB" id="A0ABD0M1Y4"/>
<protein>
    <submittedName>
        <fullName evidence="1">Uncharacterized protein</fullName>
    </submittedName>
</protein>
<comment type="caution">
    <text evidence="1">The sequence shown here is derived from an EMBL/GenBank/DDBJ whole genome shotgun (WGS) entry which is preliminary data.</text>
</comment>
<dbReference type="Proteomes" id="UP001519460">
    <property type="component" value="Unassembled WGS sequence"/>
</dbReference>
<accession>A0ABD0M1Y4</accession>
<dbReference type="EMBL" id="JACVVK020000009">
    <property type="protein sequence ID" value="KAK7505627.1"/>
    <property type="molecule type" value="Genomic_DNA"/>
</dbReference>
<proteinExistence type="predicted"/>